<dbReference type="SFLD" id="SFLDG00002">
    <property type="entry name" value="C1.7:_P-type_atpase_like"/>
    <property type="match status" value="1"/>
</dbReference>
<evidence type="ECO:0000313" key="17">
    <source>
        <dbReference type="EMBL" id="KAG7354727.1"/>
    </source>
</evidence>
<reference evidence="17" key="2">
    <citation type="submission" date="2021-04" db="EMBL/GenBank/DDBJ databases">
        <authorList>
            <person name="Podell S."/>
        </authorList>
    </citation>
    <scope>NUCLEOTIDE SEQUENCE</scope>
    <source>
        <strain evidence="17">Hildebrandi</strain>
    </source>
</reference>
<dbReference type="SFLD" id="SFLDF00027">
    <property type="entry name" value="p-type_atpase"/>
    <property type="match status" value="1"/>
</dbReference>
<dbReference type="FunFam" id="2.70.150.10:FF:000002">
    <property type="entry name" value="Copper-transporting ATPase 1, putative"/>
    <property type="match status" value="1"/>
</dbReference>
<dbReference type="PROSITE" id="PS00154">
    <property type="entry name" value="ATPASE_E1_E2"/>
    <property type="match status" value="1"/>
</dbReference>
<evidence type="ECO:0000256" key="9">
    <source>
        <dbReference type="ARBA" id="ARBA00022842"/>
    </source>
</evidence>
<evidence type="ECO:0000256" key="13">
    <source>
        <dbReference type="ARBA" id="ARBA00023136"/>
    </source>
</evidence>
<keyword evidence="7" id="KW-0187">Copper transport</keyword>
<dbReference type="NCBIfam" id="TIGR01494">
    <property type="entry name" value="ATPase_P-type"/>
    <property type="match status" value="2"/>
</dbReference>
<keyword evidence="11 14" id="KW-1133">Transmembrane helix</keyword>
<comment type="caution">
    <text evidence="17">The sequence shown here is derived from an EMBL/GenBank/DDBJ whole genome shotgun (WGS) entry which is preliminary data.</text>
</comment>
<feature type="region of interest" description="Disordered" evidence="15">
    <location>
        <begin position="58"/>
        <end position="123"/>
    </location>
</feature>
<dbReference type="Pfam" id="PF00122">
    <property type="entry name" value="E1-E2_ATPase"/>
    <property type="match status" value="1"/>
</dbReference>
<evidence type="ECO:0000256" key="8">
    <source>
        <dbReference type="ARBA" id="ARBA00022840"/>
    </source>
</evidence>
<feature type="domain" description="HMA" evidence="16">
    <location>
        <begin position="134"/>
        <end position="200"/>
    </location>
</feature>
<keyword evidence="6 14" id="KW-0547">Nucleotide-binding</keyword>
<proteinExistence type="inferred from homology"/>
<evidence type="ECO:0000256" key="10">
    <source>
        <dbReference type="ARBA" id="ARBA00022967"/>
    </source>
</evidence>
<keyword evidence="3 14" id="KW-0812">Transmembrane</keyword>
<dbReference type="InterPro" id="IPR006122">
    <property type="entry name" value="HMA_Cu_ion-bd"/>
</dbReference>
<dbReference type="GO" id="GO:0005524">
    <property type="term" value="F:ATP binding"/>
    <property type="evidence" value="ECO:0007669"/>
    <property type="project" value="UniProtKB-UniRule"/>
</dbReference>
<keyword evidence="2" id="KW-0813">Transport</keyword>
<evidence type="ECO:0000256" key="3">
    <source>
        <dbReference type="ARBA" id="ARBA00022692"/>
    </source>
</evidence>
<dbReference type="PANTHER" id="PTHR43520:SF8">
    <property type="entry name" value="P-TYPE CU(+) TRANSPORTER"/>
    <property type="match status" value="1"/>
</dbReference>
<comment type="similarity">
    <text evidence="14">Belongs to the cation transport ATPase (P-type) (TC 3.A.3) family. Type IB subfamily.</text>
</comment>
<dbReference type="CDD" id="cd00371">
    <property type="entry name" value="HMA"/>
    <property type="match status" value="2"/>
</dbReference>
<accession>A0A9K3L3K3</accession>
<dbReference type="GO" id="GO:0043682">
    <property type="term" value="F:P-type divalent copper transporter activity"/>
    <property type="evidence" value="ECO:0007669"/>
    <property type="project" value="TreeGrafter"/>
</dbReference>
<dbReference type="InterPro" id="IPR018303">
    <property type="entry name" value="ATPase_P-typ_P_site"/>
</dbReference>
<keyword evidence="12" id="KW-0406">Ion transport</keyword>
<feature type="compositionally biased region" description="Polar residues" evidence="15">
    <location>
        <begin position="58"/>
        <end position="67"/>
    </location>
</feature>
<evidence type="ECO:0000256" key="7">
    <source>
        <dbReference type="ARBA" id="ARBA00022796"/>
    </source>
</evidence>
<dbReference type="InterPro" id="IPR006121">
    <property type="entry name" value="HMA_dom"/>
</dbReference>
<keyword evidence="13 14" id="KW-0472">Membrane</keyword>
<dbReference type="GO" id="GO:0005507">
    <property type="term" value="F:copper ion binding"/>
    <property type="evidence" value="ECO:0007669"/>
    <property type="project" value="InterPro"/>
</dbReference>
<dbReference type="OrthoDB" id="432719at2759"/>
<dbReference type="NCBIfam" id="TIGR00003">
    <property type="entry name" value="copper ion binding protein"/>
    <property type="match status" value="2"/>
</dbReference>
<dbReference type="Pfam" id="PF00403">
    <property type="entry name" value="HMA"/>
    <property type="match status" value="2"/>
</dbReference>
<keyword evidence="8 14" id="KW-0067">ATP-binding</keyword>
<feature type="compositionally biased region" description="Basic and acidic residues" evidence="15">
    <location>
        <begin position="1117"/>
        <end position="1126"/>
    </location>
</feature>
<feature type="transmembrane region" description="Helical" evidence="14">
    <location>
        <begin position="609"/>
        <end position="628"/>
    </location>
</feature>
<comment type="subcellular location">
    <subcellularLocation>
        <location evidence="1">Endomembrane system</location>
        <topology evidence="1">Multi-pass membrane protein</topology>
    </subcellularLocation>
    <subcellularLocation>
        <location evidence="14">Membrane</location>
    </subcellularLocation>
</comment>
<feature type="domain" description="HMA" evidence="16">
    <location>
        <begin position="213"/>
        <end position="279"/>
    </location>
</feature>
<dbReference type="InterPro" id="IPR044492">
    <property type="entry name" value="P_typ_ATPase_HD_dom"/>
</dbReference>
<dbReference type="FunFam" id="3.30.70.100:FF:000005">
    <property type="entry name" value="Copper-exporting P-type ATPase A"/>
    <property type="match status" value="2"/>
</dbReference>
<keyword evidence="10" id="KW-1278">Translocase</keyword>
<evidence type="ECO:0000256" key="11">
    <source>
        <dbReference type="ARBA" id="ARBA00022989"/>
    </source>
</evidence>
<evidence type="ECO:0000256" key="15">
    <source>
        <dbReference type="SAM" id="MobiDB-lite"/>
    </source>
</evidence>
<organism evidence="17 18">
    <name type="scientific">Nitzschia inconspicua</name>
    <dbReference type="NCBI Taxonomy" id="303405"/>
    <lineage>
        <taxon>Eukaryota</taxon>
        <taxon>Sar</taxon>
        <taxon>Stramenopiles</taxon>
        <taxon>Ochrophyta</taxon>
        <taxon>Bacillariophyta</taxon>
        <taxon>Bacillariophyceae</taxon>
        <taxon>Bacillariophycidae</taxon>
        <taxon>Bacillariales</taxon>
        <taxon>Bacillariaceae</taxon>
        <taxon>Nitzschia</taxon>
    </lineage>
</organism>
<dbReference type="GO" id="GO:0016020">
    <property type="term" value="C:membrane"/>
    <property type="evidence" value="ECO:0007669"/>
    <property type="project" value="UniProtKB-SubCell"/>
</dbReference>
<dbReference type="InterPro" id="IPR027256">
    <property type="entry name" value="P-typ_ATPase_IB"/>
</dbReference>
<feature type="transmembrane region" description="Helical" evidence="14">
    <location>
        <begin position="329"/>
        <end position="350"/>
    </location>
</feature>
<keyword evidence="7" id="KW-0186">Copper</keyword>
<feature type="transmembrane region" description="Helical" evidence="14">
    <location>
        <begin position="648"/>
        <end position="668"/>
    </location>
</feature>
<feature type="transmembrane region" description="Helical" evidence="14">
    <location>
        <begin position="433"/>
        <end position="452"/>
    </location>
</feature>
<gene>
    <name evidence="17" type="ORF">IV203_004083</name>
</gene>
<name>A0A9K3L3K3_9STRA</name>
<dbReference type="GO" id="GO:0055070">
    <property type="term" value="P:copper ion homeostasis"/>
    <property type="evidence" value="ECO:0007669"/>
    <property type="project" value="TreeGrafter"/>
</dbReference>
<dbReference type="GO" id="GO:0016887">
    <property type="term" value="F:ATP hydrolysis activity"/>
    <property type="evidence" value="ECO:0007669"/>
    <property type="project" value="InterPro"/>
</dbReference>
<dbReference type="Proteomes" id="UP000693970">
    <property type="component" value="Unassembled WGS sequence"/>
</dbReference>
<dbReference type="InterPro" id="IPR059000">
    <property type="entry name" value="ATPase_P-type_domA"/>
</dbReference>
<feature type="transmembrane region" description="Helical" evidence="14">
    <location>
        <begin position="405"/>
        <end position="427"/>
    </location>
</feature>
<keyword evidence="9" id="KW-0460">Magnesium</keyword>
<dbReference type="Pfam" id="PF00702">
    <property type="entry name" value="Hydrolase"/>
    <property type="match status" value="1"/>
</dbReference>
<evidence type="ECO:0000256" key="14">
    <source>
        <dbReference type="RuleBase" id="RU362081"/>
    </source>
</evidence>
<keyword evidence="18" id="KW-1185">Reference proteome</keyword>
<evidence type="ECO:0000259" key="16">
    <source>
        <dbReference type="PROSITE" id="PS50846"/>
    </source>
</evidence>
<keyword evidence="5" id="KW-0677">Repeat</keyword>
<dbReference type="PANTHER" id="PTHR43520">
    <property type="entry name" value="ATP7, ISOFORM B"/>
    <property type="match status" value="1"/>
</dbReference>
<evidence type="ECO:0000256" key="4">
    <source>
        <dbReference type="ARBA" id="ARBA00022723"/>
    </source>
</evidence>
<dbReference type="SFLD" id="SFLDS00003">
    <property type="entry name" value="Haloacid_Dehalogenase"/>
    <property type="match status" value="1"/>
</dbReference>
<evidence type="ECO:0000256" key="6">
    <source>
        <dbReference type="ARBA" id="ARBA00022741"/>
    </source>
</evidence>
<evidence type="ECO:0000256" key="5">
    <source>
        <dbReference type="ARBA" id="ARBA00022737"/>
    </source>
</evidence>
<evidence type="ECO:0000256" key="12">
    <source>
        <dbReference type="ARBA" id="ARBA00023065"/>
    </source>
</evidence>
<dbReference type="NCBIfam" id="TIGR01525">
    <property type="entry name" value="ATPase-IB_hvy"/>
    <property type="match status" value="1"/>
</dbReference>
<dbReference type="InterPro" id="IPR001757">
    <property type="entry name" value="P_typ_ATPase"/>
</dbReference>
<dbReference type="PROSITE" id="PS50846">
    <property type="entry name" value="HMA_2"/>
    <property type="match status" value="2"/>
</dbReference>
<reference evidence="17" key="1">
    <citation type="journal article" date="2021" name="Sci. Rep.">
        <title>Diploid genomic architecture of Nitzschia inconspicua, an elite biomass production diatom.</title>
        <authorList>
            <person name="Oliver A."/>
            <person name="Podell S."/>
            <person name="Pinowska A."/>
            <person name="Traller J.C."/>
            <person name="Smith S.R."/>
            <person name="McClure R."/>
            <person name="Beliaev A."/>
            <person name="Bohutskyi P."/>
            <person name="Hill E.A."/>
            <person name="Rabines A."/>
            <person name="Zheng H."/>
            <person name="Allen L.Z."/>
            <person name="Kuo A."/>
            <person name="Grigoriev I.V."/>
            <person name="Allen A.E."/>
            <person name="Hazlebeck D."/>
            <person name="Allen E.E."/>
        </authorList>
    </citation>
    <scope>NUCLEOTIDE SEQUENCE</scope>
    <source>
        <strain evidence="17">Hildebrandi</strain>
    </source>
</reference>
<evidence type="ECO:0000313" key="18">
    <source>
        <dbReference type="Proteomes" id="UP000693970"/>
    </source>
</evidence>
<protein>
    <submittedName>
        <fullName evidence="17">ATPase P</fullName>
    </submittedName>
</protein>
<feature type="transmembrane region" description="Helical" evidence="14">
    <location>
        <begin position="1036"/>
        <end position="1060"/>
    </location>
</feature>
<feature type="region of interest" description="Disordered" evidence="15">
    <location>
        <begin position="1070"/>
        <end position="1126"/>
    </location>
</feature>
<sequence>MSASTTPNRPKMSHPPKRRYEPNYSCGCSCEVCHCGPNCQCTETLCRCEASSVLNSLTGSHSNSPVTSPRRLLQKQSSSCCSSNRKTTKPSNQAKGDTNAGIVMPVSSNGENLETEGTGENDNERYKNITSSMMEVDVEVLGMTCSMCTKSVETALKNMTGITKVTVSLALNLAHVEYDTTQTSYDDIVDTIEAIGYEVPPPPENDSATTAVATVEFTVSGMTCSMCTQAITRALEAVEGVDQTTVSLSTNQAIVHYDRTITSVAELKEAIEDVGYDVTDVVDTASDDAARNNTDIGDAASSPSNMMTPDRLDRLLEQQQKEVTSRKRAFVSSLLGTLPILVLTMVLPHFPSLKLVKWLQRSVVFLHHKFVLEALILWVLATPIQFWCGYPFYKSSYYGLRQGIMGMDVLIAVGTSASYGYAVWAALAGGMEYHFFETSAVLICFVLLGKWMQTLAVRRTSQALTHLLQLQPRTAIKVITPADSIRKWNPLNNDPYSEEVVPITAIRTGDYVKVLKGSSIPADGIIRFGEMTVDESMITGESIPVLKTKGAVVLGGTICAEAGQEAGACFVLVTGVGSNTALSQILQLVQDAQNRQVPIQNLADTISGYFVPTVIILSIVTFMVWYALVQSGVVPLSMLPDGESPATFSLLFAIACVVCSCPCALGLATPTAVMVGTGVGAKQGVLMKGGETLELASNVDAIVFDKTGTLTKGKPAITDFSVLVSDDVFWREILGRDPEALKKGKGLLPVGSTLECLLWLLASLERNSEHLLAAAIVEYAEAKLANKIPDVAKNEASSEMTYAQPSNFLALTGRGASGRILGDIDVSVGNRAFCEVQGFEISQQVENSMRRLERHGKTAIIAAINGIIVLVMGIADELKPDASASVVFLKEKLGVDVWMVTGDNRRTARAIAQQLNIPENRVIAEALPVAKVEKVQELQEQGHVVAMVGDGVNDSPALVQADVGLSMGTGAEIAAEASDMVLVRGNVSDVCTALDLSRVIFNRIKLNFLWSLLYNCLSIPLAAGVFYPIVHTRLPPTVAALAMALSSISVVSSSLSLRLYSPPNVQSARSITSFSDQHRRRGRQTSSSSSEADDTSDSLQEPLLARRLTEPTGNLSRLEEGTLSHE</sequence>
<feature type="transmembrane region" description="Helical" evidence="14">
    <location>
        <begin position="370"/>
        <end position="393"/>
    </location>
</feature>
<feature type="transmembrane region" description="Helical" evidence="14">
    <location>
        <begin position="1008"/>
        <end position="1030"/>
    </location>
</feature>
<dbReference type="CDD" id="cd02094">
    <property type="entry name" value="P-type_ATPase_Cu-like"/>
    <property type="match status" value="1"/>
</dbReference>
<evidence type="ECO:0000256" key="1">
    <source>
        <dbReference type="ARBA" id="ARBA00004127"/>
    </source>
</evidence>
<dbReference type="EMBL" id="JAGRRH010000016">
    <property type="protein sequence ID" value="KAG7354727.1"/>
    <property type="molecule type" value="Genomic_DNA"/>
</dbReference>
<evidence type="ECO:0000256" key="2">
    <source>
        <dbReference type="ARBA" id="ARBA00022448"/>
    </source>
</evidence>
<keyword evidence="4 14" id="KW-0479">Metal-binding</keyword>
<dbReference type="AlphaFoldDB" id="A0A9K3L3K3"/>